<evidence type="ECO:0000259" key="1">
    <source>
        <dbReference type="PROSITE" id="PS51379"/>
    </source>
</evidence>
<keyword evidence="3" id="KW-1185">Reference proteome</keyword>
<reference evidence="2 3" key="1">
    <citation type="submission" date="2023-07" db="EMBL/GenBank/DDBJ databases">
        <title>Genomic Encyclopedia of Type Strains, Phase IV (KMG-IV): sequencing the most valuable type-strain genomes for metagenomic binning, comparative biology and taxonomic classification.</title>
        <authorList>
            <person name="Goeker M."/>
        </authorList>
    </citation>
    <scope>NUCLEOTIDE SEQUENCE [LARGE SCALE GENOMIC DNA]</scope>
    <source>
        <strain evidence="2 3">DSM 17273</strain>
    </source>
</reference>
<name>A0AA90Z6H5_9EURY</name>
<dbReference type="PROSITE" id="PS51379">
    <property type="entry name" value="4FE4S_FER_2"/>
    <property type="match status" value="1"/>
</dbReference>
<dbReference type="EMBL" id="JAVDQI010000001">
    <property type="protein sequence ID" value="MDR6221691.1"/>
    <property type="molecule type" value="Genomic_DNA"/>
</dbReference>
<evidence type="ECO:0000313" key="3">
    <source>
        <dbReference type="Proteomes" id="UP001185015"/>
    </source>
</evidence>
<dbReference type="PANTHER" id="PTHR42827:SF1">
    <property type="entry name" value="IRON-SULFUR CLUSTER-BINDING PROTEIN"/>
    <property type="match status" value="1"/>
</dbReference>
<dbReference type="PROSITE" id="PS00198">
    <property type="entry name" value="4FE4S_FER_1"/>
    <property type="match status" value="1"/>
</dbReference>
<accession>A0AA90Z6H5</accession>
<organism evidence="2 3">
    <name type="scientific">Methanococcoides alaskense</name>
    <dbReference type="NCBI Taxonomy" id="325778"/>
    <lineage>
        <taxon>Archaea</taxon>
        <taxon>Methanobacteriati</taxon>
        <taxon>Methanobacteriota</taxon>
        <taxon>Stenosarchaea group</taxon>
        <taxon>Methanomicrobia</taxon>
        <taxon>Methanosarcinales</taxon>
        <taxon>Methanosarcinaceae</taxon>
        <taxon>Methanococcoides</taxon>
    </lineage>
</organism>
<dbReference type="InterPro" id="IPR017900">
    <property type="entry name" value="4Fe4S_Fe_S_CS"/>
</dbReference>
<dbReference type="InterPro" id="IPR017896">
    <property type="entry name" value="4Fe4S_Fe-S-bd"/>
</dbReference>
<protein>
    <submittedName>
        <fullName evidence="2">Epoxyqueuosine reductase QueG</fullName>
    </submittedName>
</protein>
<gene>
    <name evidence="2" type="ORF">J2750_000123</name>
</gene>
<dbReference type="Proteomes" id="UP001185015">
    <property type="component" value="Unassembled WGS sequence"/>
</dbReference>
<dbReference type="GO" id="GO:0016491">
    <property type="term" value="F:oxidoreductase activity"/>
    <property type="evidence" value="ECO:0007669"/>
    <property type="project" value="UniProtKB-ARBA"/>
</dbReference>
<dbReference type="SUPFAM" id="SSF54862">
    <property type="entry name" value="4Fe-4S ferredoxins"/>
    <property type="match status" value="1"/>
</dbReference>
<feature type="domain" description="4Fe-4S ferredoxin-type" evidence="1">
    <location>
        <begin position="140"/>
        <end position="169"/>
    </location>
</feature>
<proteinExistence type="predicted"/>
<dbReference type="RefSeq" id="WP_270096480.1">
    <property type="nucleotide sequence ID" value="NZ_JAQFFK010000003.1"/>
</dbReference>
<evidence type="ECO:0000313" key="2">
    <source>
        <dbReference type="EMBL" id="MDR6221691.1"/>
    </source>
</evidence>
<sequence>MKDNKNEEISRKILEKLDVFDVVGIATKERFSDLENGRHPASIFPEFESAIVFAEGNESGEMGVFNDIFSTIAAQNDVIDHLNENGFKAIPIEPDEMGFSLVRLGIEAGLGGISPVDSLVIEGLGLTGAISAILTDAKLIPSEKKENVCINCMKCLKVCPIRTIPNAKGDLSKCACGKCVNVCPV</sequence>
<comment type="caution">
    <text evidence="2">The sequence shown here is derived from an EMBL/GenBank/DDBJ whole genome shotgun (WGS) entry which is preliminary data.</text>
</comment>
<dbReference type="AlphaFoldDB" id="A0AA90Z6H5"/>
<dbReference type="PANTHER" id="PTHR42827">
    <property type="entry name" value="IRON-SULFUR CLUSTER-BINDING PROTEIN-RELATED"/>
    <property type="match status" value="1"/>
</dbReference>